<feature type="compositionally biased region" description="Polar residues" evidence="1">
    <location>
        <begin position="13"/>
        <end position="27"/>
    </location>
</feature>
<dbReference type="Proteomes" id="UP000095287">
    <property type="component" value="Unplaced"/>
</dbReference>
<evidence type="ECO:0000313" key="2">
    <source>
        <dbReference type="Proteomes" id="UP000095287"/>
    </source>
</evidence>
<accession>A0A1I8AJ69</accession>
<evidence type="ECO:0000256" key="1">
    <source>
        <dbReference type="SAM" id="MobiDB-lite"/>
    </source>
</evidence>
<protein>
    <submittedName>
        <fullName evidence="3">Uncharacterized protein</fullName>
    </submittedName>
</protein>
<dbReference type="AlphaFoldDB" id="A0A1I8AJ69"/>
<name>A0A1I8AJ69_9BILA</name>
<evidence type="ECO:0000313" key="3">
    <source>
        <dbReference type="WBParaSite" id="L893_g6014.t1"/>
    </source>
</evidence>
<dbReference type="WBParaSite" id="L893_g6014.t1">
    <property type="protein sequence ID" value="L893_g6014.t1"/>
    <property type="gene ID" value="L893_g6014"/>
</dbReference>
<reference evidence="3" key="1">
    <citation type="submission" date="2016-11" db="UniProtKB">
        <authorList>
            <consortium name="WormBaseParasite"/>
        </authorList>
    </citation>
    <scope>IDENTIFICATION</scope>
</reference>
<proteinExistence type="predicted"/>
<feature type="region of interest" description="Disordered" evidence="1">
    <location>
        <begin position="1"/>
        <end position="27"/>
    </location>
</feature>
<sequence length="73" mass="8614">MSHNEKGNGDVNVMSSMETPASQESRGTWTCLRSRKCHLEPMDVTTRNDFKRGLPIRRSAKRTFYVYTWHFYL</sequence>
<keyword evidence="2" id="KW-1185">Reference proteome</keyword>
<organism evidence="2 3">
    <name type="scientific">Steinernema glaseri</name>
    <dbReference type="NCBI Taxonomy" id="37863"/>
    <lineage>
        <taxon>Eukaryota</taxon>
        <taxon>Metazoa</taxon>
        <taxon>Ecdysozoa</taxon>
        <taxon>Nematoda</taxon>
        <taxon>Chromadorea</taxon>
        <taxon>Rhabditida</taxon>
        <taxon>Tylenchina</taxon>
        <taxon>Panagrolaimomorpha</taxon>
        <taxon>Strongyloidoidea</taxon>
        <taxon>Steinernematidae</taxon>
        <taxon>Steinernema</taxon>
    </lineage>
</organism>